<protein>
    <submittedName>
        <fullName evidence="2">Oxidoreductase, GMC family</fullName>
    </submittedName>
</protein>
<gene>
    <name evidence="2" type="ORF">AVDCRST_MAG04-1140</name>
</gene>
<feature type="compositionally biased region" description="Low complexity" evidence="1">
    <location>
        <begin position="405"/>
        <end position="420"/>
    </location>
</feature>
<evidence type="ECO:0000256" key="1">
    <source>
        <dbReference type="SAM" id="MobiDB-lite"/>
    </source>
</evidence>
<feature type="non-terminal residue" evidence="2">
    <location>
        <position position="1"/>
    </location>
</feature>
<feature type="compositionally biased region" description="Gly residues" evidence="1">
    <location>
        <begin position="283"/>
        <end position="292"/>
    </location>
</feature>
<feature type="compositionally biased region" description="Basic residues" evidence="1">
    <location>
        <begin position="498"/>
        <end position="510"/>
    </location>
</feature>
<feature type="region of interest" description="Disordered" evidence="1">
    <location>
        <begin position="452"/>
        <end position="541"/>
    </location>
</feature>
<sequence>GARSGRGGLRDPRRRLGRLRAGGAALRGRQHQGHAARSRPVGPQPVDPHPHGFRPPLRHPEVRLELPHGGRAGAGQPADVLAARQGHRRLRQRERPRLPARLAPRLRPLGAIRRPRLELRGLPPRLPQAGNLRGRRGRRRVPRQGRPHAHRRGAVPDAGLPRLRGGLHGARLPPLRRLQRQMVRGRRAQPAQRPPRAALEPGRGLPPPRHEAPQPARRNGAAGPAHRFRGQARGGRGGARTRRRGGGPPRPARGAALRRRHREPEAPHAVGRRKRLCVAGVRPAGGGGGAGGRAQPPGPLHDPPRLPHQARRHAERDHGQPGEGGEDGRGMGAAPARAHDDRRGGGQPLRPRAARLGGAGGAVPVRQLQPGLFAGGLHRAPRQASRLHLQLHPVPAGQPRRADAAQHGPRRQAAPPAALPDRAERRARDAGREQACPPHRFDAALRRLGGGGAVAGAGHAERRRVPRLSPRRRHHRVPPLRHQPHGRRRPLGGGHGAARARRARAARGGRLRVPAGALVQHPPGGADAGGAGGGDGPAGGV</sequence>
<feature type="compositionally biased region" description="Basic and acidic residues" evidence="1">
    <location>
        <begin position="58"/>
        <end position="68"/>
    </location>
</feature>
<name>A0A6J4HQL0_9PROT</name>
<feature type="region of interest" description="Disordered" evidence="1">
    <location>
        <begin position="397"/>
        <end position="439"/>
    </location>
</feature>
<feature type="compositionally biased region" description="Basic residues" evidence="1">
    <location>
        <begin position="28"/>
        <end position="37"/>
    </location>
</feature>
<feature type="compositionally biased region" description="Low complexity" evidence="1">
    <location>
        <begin position="348"/>
        <end position="363"/>
    </location>
</feature>
<accession>A0A6J4HQL0</accession>
<feature type="compositionally biased region" description="Low complexity" evidence="1">
    <location>
        <begin position="511"/>
        <end position="525"/>
    </location>
</feature>
<dbReference type="EMBL" id="CADCTL010000083">
    <property type="protein sequence ID" value="CAA9231409.1"/>
    <property type="molecule type" value="Genomic_DNA"/>
</dbReference>
<feature type="compositionally biased region" description="Basic and acidic residues" evidence="1">
    <location>
        <begin position="421"/>
        <end position="432"/>
    </location>
</feature>
<feature type="compositionally biased region" description="Basic residues" evidence="1">
    <location>
        <begin position="177"/>
        <end position="187"/>
    </location>
</feature>
<feature type="compositionally biased region" description="Low complexity" evidence="1">
    <location>
        <begin position="188"/>
        <end position="198"/>
    </location>
</feature>
<feature type="compositionally biased region" description="Basic residues" evidence="1">
    <location>
        <begin position="133"/>
        <end position="153"/>
    </location>
</feature>
<feature type="region of interest" description="Disordered" evidence="1">
    <location>
        <begin position="121"/>
        <end position="363"/>
    </location>
</feature>
<organism evidence="2">
    <name type="scientific">uncultured Acetobacteraceae bacterium</name>
    <dbReference type="NCBI Taxonomy" id="169975"/>
    <lineage>
        <taxon>Bacteria</taxon>
        <taxon>Pseudomonadati</taxon>
        <taxon>Pseudomonadota</taxon>
        <taxon>Alphaproteobacteria</taxon>
        <taxon>Acetobacterales</taxon>
        <taxon>Acetobacteraceae</taxon>
        <taxon>environmental samples</taxon>
    </lineage>
</organism>
<dbReference type="AlphaFoldDB" id="A0A6J4HQL0"/>
<proteinExistence type="predicted"/>
<feature type="non-terminal residue" evidence="2">
    <location>
        <position position="541"/>
    </location>
</feature>
<feature type="compositionally biased region" description="Gly residues" evidence="1">
    <location>
        <begin position="526"/>
        <end position="541"/>
    </location>
</feature>
<feature type="region of interest" description="Disordered" evidence="1">
    <location>
        <begin position="1"/>
        <end position="77"/>
    </location>
</feature>
<evidence type="ECO:0000313" key="2">
    <source>
        <dbReference type="EMBL" id="CAA9231409.1"/>
    </source>
</evidence>
<reference evidence="2" key="1">
    <citation type="submission" date="2020-02" db="EMBL/GenBank/DDBJ databases">
        <authorList>
            <person name="Meier V. D."/>
        </authorList>
    </citation>
    <scope>NUCLEOTIDE SEQUENCE</scope>
    <source>
        <strain evidence="2">AVDCRST_MAG04</strain>
    </source>
</reference>
<feature type="compositionally biased region" description="Basic residues" evidence="1">
    <location>
        <begin position="461"/>
        <end position="490"/>
    </location>
</feature>